<dbReference type="GO" id="GO:0008263">
    <property type="term" value="F:pyrimidine-specific mismatch base pair DNA N-glycosylase activity"/>
    <property type="evidence" value="ECO:0007669"/>
    <property type="project" value="TreeGrafter"/>
</dbReference>
<name>A0A401H496_9APHY</name>
<evidence type="ECO:0000256" key="3">
    <source>
        <dbReference type="ARBA" id="ARBA00023204"/>
    </source>
</evidence>
<evidence type="ECO:0000313" key="7">
    <source>
        <dbReference type="Proteomes" id="UP000287166"/>
    </source>
</evidence>
<evidence type="ECO:0000313" key="6">
    <source>
        <dbReference type="EMBL" id="GBE89248.1"/>
    </source>
</evidence>
<dbReference type="OrthoDB" id="565731at2759"/>
<dbReference type="GO" id="GO:0006285">
    <property type="term" value="P:base-excision repair, AP site formation"/>
    <property type="evidence" value="ECO:0007669"/>
    <property type="project" value="InterPro"/>
</dbReference>
<dbReference type="GeneID" id="38786165"/>
<organism evidence="6 7">
    <name type="scientific">Sparassis crispa</name>
    <dbReference type="NCBI Taxonomy" id="139825"/>
    <lineage>
        <taxon>Eukaryota</taxon>
        <taxon>Fungi</taxon>
        <taxon>Dikarya</taxon>
        <taxon>Basidiomycota</taxon>
        <taxon>Agaricomycotina</taxon>
        <taxon>Agaricomycetes</taxon>
        <taxon>Polyporales</taxon>
        <taxon>Sparassidaceae</taxon>
        <taxon>Sparassis</taxon>
    </lineage>
</organism>
<dbReference type="AlphaFoldDB" id="A0A401H496"/>
<feature type="region of interest" description="Disordered" evidence="4">
    <location>
        <begin position="37"/>
        <end position="88"/>
    </location>
</feature>
<dbReference type="PANTHER" id="PTHR12159:SF9">
    <property type="entry name" value="G_T MISMATCH-SPECIFIC THYMINE DNA GLYCOSYLASE"/>
    <property type="match status" value="1"/>
</dbReference>
<gene>
    <name evidence="6" type="ORF">SCP_1502560</name>
</gene>
<protein>
    <submittedName>
        <fullName evidence="6">G/T mismatch-specific thymine DNA glycosylase</fullName>
    </submittedName>
</protein>
<dbReference type="InterPro" id="IPR015637">
    <property type="entry name" value="MUG/TDG"/>
</dbReference>
<keyword evidence="2" id="KW-0378">Hydrolase</keyword>
<dbReference type="SUPFAM" id="SSF52141">
    <property type="entry name" value="Uracil-DNA glycosylase-like"/>
    <property type="match status" value="1"/>
</dbReference>
<dbReference type="InParanoid" id="A0A401H496"/>
<keyword evidence="3" id="KW-0234">DNA repair</keyword>
<dbReference type="Pfam" id="PF03167">
    <property type="entry name" value="UDG"/>
    <property type="match status" value="1"/>
</dbReference>
<feature type="domain" description="Uracil-DNA glycosylase-like" evidence="5">
    <location>
        <begin position="173"/>
        <end position="237"/>
    </location>
</feature>
<evidence type="ECO:0000259" key="5">
    <source>
        <dbReference type="Pfam" id="PF03167"/>
    </source>
</evidence>
<dbReference type="GO" id="GO:0004844">
    <property type="term" value="F:uracil DNA N-glycosylase activity"/>
    <property type="evidence" value="ECO:0007669"/>
    <property type="project" value="TreeGrafter"/>
</dbReference>
<sequence>MKVSETDDSDVVEGDAASIQHLRTTLTAFKFVGNPGGTKTSPQLQNATGALDSNVTGSSNMSYSTPLPRTEQSPALRRSPRKPKSVAKVEDRNAELFLQTTPERSVSISLKDGVLGSQSSTSPSRRKLKSRVQIKRGFASPETYAHLLPLQDYLKEELDVLFCGINKQESELAASEFTTGVPVLLQKIARFRPQVVCFVGKGIWDAFERALPLVRRETIQLDSPPTPSPSPSKRKVRKRLFAAQNPFQWDIQPYKVVHPNDGTDNVLETLFFVTPSTSGRVTSHQLPQKTALFTLLRQRMEEAKRGEINTESMTVISSPPPP</sequence>
<dbReference type="EMBL" id="BFAD01000015">
    <property type="protein sequence ID" value="GBE89248.1"/>
    <property type="molecule type" value="Genomic_DNA"/>
</dbReference>
<reference evidence="6 7" key="1">
    <citation type="journal article" date="2018" name="Sci. Rep.">
        <title>Genome sequence of the cauliflower mushroom Sparassis crispa (Hanabiratake) and its association with beneficial usage.</title>
        <authorList>
            <person name="Kiyama R."/>
            <person name="Furutani Y."/>
            <person name="Kawaguchi K."/>
            <person name="Nakanishi T."/>
        </authorList>
    </citation>
    <scope>NUCLEOTIDE SEQUENCE [LARGE SCALE GENOMIC DNA]</scope>
</reference>
<proteinExistence type="predicted"/>
<dbReference type="Proteomes" id="UP000287166">
    <property type="component" value="Unassembled WGS sequence"/>
</dbReference>
<feature type="compositionally biased region" description="Polar residues" evidence="4">
    <location>
        <begin position="37"/>
        <end position="73"/>
    </location>
</feature>
<dbReference type="InterPro" id="IPR036895">
    <property type="entry name" value="Uracil-DNA_glycosylase-like_sf"/>
</dbReference>
<keyword evidence="1" id="KW-0227">DNA damage</keyword>
<dbReference type="PANTHER" id="PTHR12159">
    <property type="entry name" value="G/T AND G/U MISMATCH-SPECIFIC DNA GLYCOSYLASE"/>
    <property type="match status" value="1"/>
</dbReference>
<keyword evidence="7" id="KW-1185">Reference proteome</keyword>
<evidence type="ECO:0000256" key="1">
    <source>
        <dbReference type="ARBA" id="ARBA00022763"/>
    </source>
</evidence>
<accession>A0A401H496</accession>
<evidence type="ECO:0000256" key="2">
    <source>
        <dbReference type="ARBA" id="ARBA00022801"/>
    </source>
</evidence>
<dbReference type="Gene3D" id="3.40.470.10">
    <property type="entry name" value="Uracil-DNA glycosylase-like domain"/>
    <property type="match status" value="1"/>
</dbReference>
<comment type="caution">
    <text evidence="6">The sequence shown here is derived from an EMBL/GenBank/DDBJ whole genome shotgun (WGS) entry which is preliminary data.</text>
</comment>
<dbReference type="InterPro" id="IPR005122">
    <property type="entry name" value="Uracil-DNA_glycosylase-like"/>
</dbReference>
<evidence type="ECO:0000256" key="4">
    <source>
        <dbReference type="SAM" id="MobiDB-lite"/>
    </source>
</evidence>
<dbReference type="RefSeq" id="XP_027620161.1">
    <property type="nucleotide sequence ID" value="XM_027764360.1"/>
</dbReference>